<gene>
    <name evidence="1" type="ORF">EYF80_057625</name>
</gene>
<accession>A0A4Z2EV25</accession>
<dbReference type="EMBL" id="SRLO01002840">
    <property type="protein sequence ID" value="TNN32214.1"/>
    <property type="molecule type" value="Genomic_DNA"/>
</dbReference>
<reference evidence="1 2" key="1">
    <citation type="submission" date="2019-03" db="EMBL/GenBank/DDBJ databases">
        <title>First draft genome of Liparis tanakae, snailfish: a comprehensive survey of snailfish specific genes.</title>
        <authorList>
            <person name="Kim W."/>
            <person name="Song I."/>
            <person name="Jeong J.-H."/>
            <person name="Kim D."/>
            <person name="Kim S."/>
            <person name="Ryu S."/>
            <person name="Song J.Y."/>
            <person name="Lee S.K."/>
        </authorList>
    </citation>
    <scope>NUCLEOTIDE SEQUENCE [LARGE SCALE GENOMIC DNA]</scope>
    <source>
        <tissue evidence="1">Muscle</tissue>
    </source>
</reference>
<proteinExistence type="predicted"/>
<dbReference type="Proteomes" id="UP000314294">
    <property type="component" value="Unassembled WGS sequence"/>
</dbReference>
<dbReference type="AlphaFoldDB" id="A0A4Z2EV25"/>
<evidence type="ECO:0000313" key="1">
    <source>
        <dbReference type="EMBL" id="TNN32214.1"/>
    </source>
</evidence>
<keyword evidence="2" id="KW-1185">Reference proteome</keyword>
<sequence length="74" mass="8308">MNSSSELEDGTRHKNQLALHGALEEWRGAARRGAARRGTARLPRGATLEKFLLQRFPERRRPDEVCVGVAEVLL</sequence>
<name>A0A4Z2EV25_9TELE</name>
<evidence type="ECO:0000313" key="2">
    <source>
        <dbReference type="Proteomes" id="UP000314294"/>
    </source>
</evidence>
<protein>
    <submittedName>
        <fullName evidence="1">Uncharacterized protein</fullName>
    </submittedName>
</protein>
<comment type="caution">
    <text evidence="1">The sequence shown here is derived from an EMBL/GenBank/DDBJ whole genome shotgun (WGS) entry which is preliminary data.</text>
</comment>
<organism evidence="1 2">
    <name type="scientific">Liparis tanakae</name>
    <name type="common">Tanaka's snailfish</name>
    <dbReference type="NCBI Taxonomy" id="230148"/>
    <lineage>
        <taxon>Eukaryota</taxon>
        <taxon>Metazoa</taxon>
        <taxon>Chordata</taxon>
        <taxon>Craniata</taxon>
        <taxon>Vertebrata</taxon>
        <taxon>Euteleostomi</taxon>
        <taxon>Actinopterygii</taxon>
        <taxon>Neopterygii</taxon>
        <taxon>Teleostei</taxon>
        <taxon>Neoteleostei</taxon>
        <taxon>Acanthomorphata</taxon>
        <taxon>Eupercaria</taxon>
        <taxon>Perciformes</taxon>
        <taxon>Cottioidei</taxon>
        <taxon>Cottales</taxon>
        <taxon>Liparidae</taxon>
        <taxon>Liparis</taxon>
    </lineage>
</organism>